<dbReference type="Gene3D" id="2.30.110.10">
    <property type="entry name" value="Electron Transport, Fmn-binding Protein, Chain A"/>
    <property type="match status" value="1"/>
</dbReference>
<comment type="caution">
    <text evidence="3">The sequence shown here is derived from an EMBL/GenBank/DDBJ whole genome shotgun (WGS) entry which is preliminary data.</text>
</comment>
<evidence type="ECO:0000256" key="1">
    <source>
        <dbReference type="SAM" id="MobiDB-lite"/>
    </source>
</evidence>
<reference evidence="3 4" key="1">
    <citation type="submission" date="2024-05" db="EMBL/GenBank/DDBJ databases">
        <title>Roseateles sp. 2.12 16S ribosomal RNA gene Genome sequencing and assembly.</title>
        <authorList>
            <person name="Woo H."/>
        </authorList>
    </citation>
    <scope>NUCLEOTIDE SEQUENCE [LARGE SCALE GENOMIC DNA]</scope>
    <source>
        <strain evidence="3 4">2.12</strain>
    </source>
</reference>
<dbReference type="Pfam" id="PF01243">
    <property type="entry name" value="PNPOx_N"/>
    <property type="match status" value="1"/>
</dbReference>
<dbReference type="SUPFAM" id="SSF50475">
    <property type="entry name" value="FMN-binding split barrel"/>
    <property type="match status" value="1"/>
</dbReference>
<evidence type="ECO:0000313" key="4">
    <source>
        <dbReference type="Proteomes" id="UP001462640"/>
    </source>
</evidence>
<feature type="region of interest" description="Disordered" evidence="1">
    <location>
        <begin position="184"/>
        <end position="204"/>
    </location>
</feature>
<dbReference type="InterPro" id="IPR011576">
    <property type="entry name" value="Pyridox_Oxase_N"/>
</dbReference>
<keyword evidence="4" id="KW-1185">Reference proteome</keyword>
<gene>
    <name evidence="3" type="ORF">ABDJ40_00065</name>
</gene>
<dbReference type="PANTHER" id="PTHR42815">
    <property type="entry name" value="FAD-BINDING, PUTATIVE (AFU_ORTHOLOGUE AFUA_6G07600)-RELATED"/>
    <property type="match status" value="1"/>
</dbReference>
<accession>A0ABV0G7W3</accession>
<protein>
    <submittedName>
        <fullName evidence="3">Pyridoxamine 5'-phosphate oxidase family protein</fullName>
    </submittedName>
</protein>
<proteinExistence type="predicted"/>
<sequence length="313" mass="33929">MSARFHAGEQQMHERLGLREALSELGGRMIRDAMPDQHRDFFAQLPTMWLGTLDAQGQPWATLLSGAPGFARSPDAHQLRLDARPTAEDPAAQGLHPGAAVALLGLEPHTRRRNRMNGTVQALDAAGFSVRVGQSFGNCPKYIQGRRAEHVRREPGPVQTLGPSLGAEALALVQEADTLFIASSSSARPAGTGPQGAGVDISHRGGRPGFVRVRREAGGDQLIVPDYAGNRFFNTLGNLLAWPRAGLLFVDWQHGHLLQLAAQAEIQHEGPELADFPGAQRLLKLRLLQGRWRPAALPLRWSAPDLAPQFLPA</sequence>
<dbReference type="InterPro" id="IPR012349">
    <property type="entry name" value="Split_barrel_FMN-bd"/>
</dbReference>
<evidence type="ECO:0000259" key="2">
    <source>
        <dbReference type="Pfam" id="PF01243"/>
    </source>
</evidence>
<organism evidence="3 4">
    <name type="scientific">Roseateles flavus</name>
    <dbReference type="NCBI Taxonomy" id="3149041"/>
    <lineage>
        <taxon>Bacteria</taxon>
        <taxon>Pseudomonadati</taxon>
        <taxon>Pseudomonadota</taxon>
        <taxon>Betaproteobacteria</taxon>
        <taxon>Burkholderiales</taxon>
        <taxon>Sphaerotilaceae</taxon>
        <taxon>Roseateles</taxon>
    </lineage>
</organism>
<feature type="domain" description="Pyridoxamine 5'-phosphate oxidase N-terminal" evidence="2">
    <location>
        <begin position="34"/>
        <end position="126"/>
    </location>
</feature>
<dbReference type="RefSeq" id="WP_347604408.1">
    <property type="nucleotide sequence ID" value="NZ_JBDPZC010000001.1"/>
</dbReference>
<name>A0ABV0G7W3_9BURK</name>
<dbReference type="PANTHER" id="PTHR42815:SF2">
    <property type="entry name" value="FAD-BINDING, PUTATIVE (AFU_ORTHOLOGUE AFUA_6G07600)-RELATED"/>
    <property type="match status" value="1"/>
</dbReference>
<dbReference type="EMBL" id="JBDPZC010000001">
    <property type="protein sequence ID" value="MEO3711153.1"/>
    <property type="molecule type" value="Genomic_DNA"/>
</dbReference>
<evidence type="ECO:0000313" key="3">
    <source>
        <dbReference type="EMBL" id="MEO3711153.1"/>
    </source>
</evidence>
<dbReference type="Proteomes" id="UP001462640">
    <property type="component" value="Unassembled WGS sequence"/>
</dbReference>